<dbReference type="RefSeq" id="WP_119424543.1">
    <property type="nucleotide sequence ID" value="NZ_JBHOFJ010000011.1"/>
</dbReference>
<organism evidence="2 3">
    <name type="scientific">Galactobacter valiniphilus</name>
    <dbReference type="NCBI Taxonomy" id="2676122"/>
    <lineage>
        <taxon>Bacteria</taxon>
        <taxon>Bacillati</taxon>
        <taxon>Actinomycetota</taxon>
        <taxon>Actinomycetes</taxon>
        <taxon>Micrococcales</taxon>
        <taxon>Micrococcaceae</taxon>
        <taxon>Galactobacter</taxon>
    </lineage>
</organism>
<proteinExistence type="predicted"/>
<reference evidence="2 3" key="1">
    <citation type="submission" date="2018-07" db="EMBL/GenBank/DDBJ databases">
        <title>Arthrobacter sp. nov., isolated from raw cow's milk with high bacterial count.</title>
        <authorList>
            <person name="Hahne J."/>
            <person name="Isele D."/>
            <person name="Lipski A."/>
        </authorList>
    </citation>
    <scope>NUCLEOTIDE SEQUENCE [LARGE SCALE GENOMIC DNA]</scope>
    <source>
        <strain evidence="2 3">JZ R-35</strain>
    </source>
</reference>
<keyword evidence="1" id="KW-1133">Transmembrane helix</keyword>
<evidence type="ECO:0000313" key="3">
    <source>
        <dbReference type="Proteomes" id="UP000265419"/>
    </source>
</evidence>
<name>A0A399JB07_9MICC</name>
<protein>
    <submittedName>
        <fullName evidence="2">Uncharacterized protein</fullName>
    </submittedName>
</protein>
<accession>A0A399JB07</accession>
<dbReference type="EMBL" id="QQXK01000012">
    <property type="protein sequence ID" value="RII42414.1"/>
    <property type="molecule type" value="Genomic_DNA"/>
</dbReference>
<dbReference type="AlphaFoldDB" id="A0A399JB07"/>
<keyword evidence="3" id="KW-1185">Reference proteome</keyword>
<evidence type="ECO:0000313" key="2">
    <source>
        <dbReference type="EMBL" id="RII42414.1"/>
    </source>
</evidence>
<comment type="caution">
    <text evidence="2">The sequence shown here is derived from an EMBL/GenBank/DDBJ whole genome shotgun (WGS) entry which is preliminary data.</text>
</comment>
<dbReference type="Proteomes" id="UP000265419">
    <property type="component" value="Unassembled WGS sequence"/>
</dbReference>
<feature type="transmembrane region" description="Helical" evidence="1">
    <location>
        <begin position="6"/>
        <end position="24"/>
    </location>
</feature>
<evidence type="ECO:0000256" key="1">
    <source>
        <dbReference type="SAM" id="Phobius"/>
    </source>
</evidence>
<gene>
    <name evidence="2" type="ORF">DWB68_07635</name>
</gene>
<keyword evidence="1" id="KW-0472">Membrane</keyword>
<sequence>MWWVYAIGFVVVLGGLALALTLRARRTRNGPSDFVGEPDAGVQGDAAAARAYAAHQLPYADRRGMQRN</sequence>
<keyword evidence="1" id="KW-0812">Transmembrane</keyword>